<dbReference type="EMBL" id="UOEP01000198">
    <property type="protein sequence ID" value="VAW23505.1"/>
    <property type="molecule type" value="Genomic_DNA"/>
</dbReference>
<feature type="domain" description="Alanine dehydrogenase/pyridine nucleotide transhydrogenase N-terminal" evidence="13">
    <location>
        <begin position="4"/>
        <end position="136"/>
    </location>
</feature>
<keyword evidence="8" id="KW-0520">NAD</keyword>
<reference evidence="14" key="1">
    <citation type="submission" date="2018-06" db="EMBL/GenBank/DDBJ databases">
        <authorList>
            <person name="Zhirakovskaya E."/>
        </authorList>
    </citation>
    <scope>NUCLEOTIDE SEQUENCE</scope>
</reference>
<dbReference type="GO" id="GO:0005737">
    <property type="term" value="C:cytoplasm"/>
    <property type="evidence" value="ECO:0007669"/>
    <property type="project" value="TreeGrafter"/>
</dbReference>
<dbReference type="InterPro" id="IPR027281">
    <property type="entry name" value="Lys1"/>
</dbReference>
<dbReference type="PANTHER" id="PTHR11133">
    <property type="entry name" value="SACCHAROPINE DEHYDROGENASE"/>
    <property type="match status" value="1"/>
</dbReference>
<evidence type="ECO:0000256" key="6">
    <source>
        <dbReference type="ARBA" id="ARBA00022605"/>
    </source>
</evidence>
<evidence type="ECO:0000256" key="4">
    <source>
        <dbReference type="ARBA" id="ARBA00012847"/>
    </source>
</evidence>
<sequence>MKIGILRETRRWKDRRAAITPATAREIMKRWPGIEIYAQPSDTRVFKEGEYIEAGVKITDSLSHCDILFGVKEVAEEALIPGKTYIIFAHVAKKQEHNRAFFREMARKKITLLDYEYFTKKNGARVVAFGHWAGVVGAYYAIMGIMKRFANVEIPHPSTFYDAGELNRFLKTFKIPPLRVVITGDGRVGQGAASVLKAHGIRQVSSEEFLTNDFSEAVFCMLPFFDYVKPKDEKVAGYNDFFTMPGEFESTFIPYTQKADVHIPCHFWDPASPIFFSKEDMQKPWFKIRLVADISCDVPGPVASTIRTSTHGQPFYDVDKNSLKEKEAFSGKDNITVVAVDNLPTALPLNASEAFASNLLENVFPYLFGNDSEGVVERATILRDGELTKRYKYLEDFLKG</sequence>
<dbReference type="UniPathway" id="UPA00033">
    <property type="reaction ID" value="UER00034"/>
</dbReference>
<dbReference type="SUPFAM" id="SSF51735">
    <property type="entry name" value="NAD(P)-binding Rossmann-fold domains"/>
    <property type="match status" value="1"/>
</dbReference>
<gene>
    <name evidence="14" type="ORF">MNBD_BACTEROID01-2571</name>
</gene>
<dbReference type="InterPro" id="IPR007886">
    <property type="entry name" value="AlaDH/PNT_N"/>
</dbReference>
<dbReference type="Pfam" id="PF05222">
    <property type="entry name" value="AlaDh_PNT_N"/>
    <property type="match status" value="1"/>
</dbReference>
<dbReference type="SUPFAM" id="SSF52283">
    <property type="entry name" value="Formate/glycerate dehydrogenase catalytic domain-like"/>
    <property type="match status" value="1"/>
</dbReference>
<evidence type="ECO:0000259" key="12">
    <source>
        <dbReference type="SMART" id="SM01002"/>
    </source>
</evidence>
<evidence type="ECO:0000256" key="5">
    <source>
        <dbReference type="ARBA" id="ARBA00021221"/>
    </source>
</evidence>
<dbReference type="PANTHER" id="PTHR11133:SF23">
    <property type="entry name" value="SACCHAROPINE DEHYDROGENASE [NAD(+), L-LYSINE-FORMING]"/>
    <property type="match status" value="1"/>
</dbReference>
<comment type="pathway">
    <text evidence="1">Amino-acid biosynthesis; L-lysine biosynthesis via AAA pathway; L-lysine from L-alpha-aminoadipate (fungal route): step 3/3.</text>
</comment>
<evidence type="ECO:0000256" key="8">
    <source>
        <dbReference type="ARBA" id="ARBA00023027"/>
    </source>
</evidence>
<evidence type="ECO:0000256" key="11">
    <source>
        <dbReference type="ARBA" id="ARBA00047860"/>
    </source>
</evidence>
<comment type="subunit">
    <text evidence="3">Monomer.</text>
</comment>
<dbReference type="AlphaFoldDB" id="A0A3B0TY73"/>
<dbReference type="InterPro" id="IPR036291">
    <property type="entry name" value="NAD(P)-bd_dom_sf"/>
</dbReference>
<evidence type="ECO:0000256" key="3">
    <source>
        <dbReference type="ARBA" id="ARBA00011245"/>
    </source>
</evidence>
<name>A0A3B0TY73_9ZZZZ</name>
<evidence type="ECO:0000256" key="1">
    <source>
        <dbReference type="ARBA" id="ARBA00004884"/>
    </source>
</evidence>
<evidence type="ECO:0000313" key="14">
    <source>
        <dbReference type="EMBL" id="VAW23505.1"/>
    </source>
</evidence>
<evidence type="ECO:0000256" key="7">
    <source>
        <dbReference type="ARBA" id="ARBA00023002"/>
    </source>
</evidence>
<evidence type="ECO:0000259" key="13">
    <source>
        <dbReference type="SMART" id="SM01003"/>
    </source>
</evidence>
<dbReference type="Gene3D" id="3.40.50.720">
    <property type="entry name" value="NAD(P)-binding Rossmann-like Domain"/>
    <property type="match status" value="2"/>
</dbReference>
<dbReference type="CDD" id="cd05199">
    <property type="entry name" value="SDH_like"/>
    <property type="match status" value="1"/>
</dbReference>
<protein>
    <recommendedName>
        <fullName evidence="5">Saccharopine dehydrogenase [NAD(+), L-lysine-forming]</fullName>
        <ecNumber evidence="4">1.5.1.7</ecNumber>
    </recommendedName>
    <alternativeName>
        <fullName evidence="10">Lysine--2-oxoglutarate reductase</fullName>
    </alternativeName>
</protein>
<keyword evidence="9" id="KW-1015">Disulfide bond</keyword>
<evidence type="ECO:0000256" key="10">
    <source>
        <dbReference type="ARBA" id="ARBA00033228"/>
    </source>
</evidence>
<keyword evidence="6" id="KW-0028">Amino-acid biosynthesis</keyword>
<dbReference type="GO" id="GO:0019878">
    <property type="term" value="P:lysine biosynthetic process via aminoadipic acid"/>
    <property type="evidence" value="ECO:0007669"/>
    <property type="project" value="UniProtKB-UniPathway"/>
</dbReference>
<accession>A0A3B0TY73</accession>
<keyword evidence="7 14" id="KW-0560">Oxidoreductase</keyword>
<dbReference type="SMART" id="SM01002">
    <property type="entry name" value="AlaDh_PNT_C"/>
    <property type="match status" value="1"/>
</dbReference>
<comment type="similarity">
    <text evidence="2">Belongs to the AlaDH/PNT family.</text>
</comment>
<organism evidence="14">
    <name type="scientific">hydrothermal vent metagenome</name>
    <dbReference type="NCBI Taxonomy" id="652676"/>
    <lineage>
        <taxon>unclassified sequences</taxon>
        <taxon>metagenomes</taxon>
        <taxon>ecological metagenomes</taxon>
    </lineage>
</organism>
<evidence type="ECO:0000256" key="2">
    <source>
        <dbReference type="ARBA" id="ARBA00005689"/>
    </source>
</evidence>
<dbReference type="SMART" id="SM01003">
    <property type="entry name" value="AlaDh_PNT_N"/>
    <property type="match status" value="1"/>
</dbReference>
<comment type="catalytic activity">
    <reaction evidence="11">
        <text>L-saccharopine + NAD(+) + H2O = L-lysine + 2-oxoglutarate + NADH + H(+)</text>
        <dbReference type="Rhea" id="RHEA:12440"/>
        <dbReference type="ChEBI" id="CHEBI:15377"/>
        <dbReference type="ChEBI" id="CHEBI:15378"/>
        <dbReference type="ChEBI" id="CHEBI:16810"/>
        <dbReference type="ChEBI" id="CHEBI:32551"/>
        <dbReference type="ChEBI" id="CHEBI:57540"/>
        <dbReference type="ChEBI" id="CHEBI:57945"/>
        <dbReference type="ChEBI" id="CHEBI:57951"/>
        <dbReference type="EC" id="1.5.1.7"/>
    </reaction>
</comment>
<dbReference type="InterPro" id="IPR051168">
    <property type="entry name" value="AASS"/>
</dbReference>
<feature type="domain" description="Alanine dehydrogenase/pyridine nucleotide transhydrogenase NAD(H)-binding" evidence="12">
    <location>
        <begin position="163"/>
        <end position="339"/>
    </location>
</feature>
<proteinExistence type="inferred from homology"/>
<evidence type="ECO:0000256" key="9">
    <source>
        <dbReference type="ARBA" id="ARBA00023157"/>
    </source>
</evidence>
<dbReference type="InterPro" id="IPR007698">
    <property type="entry name" value="AlaDH/PNT_NAD(H)-bd"/>
</dbReference>
<dbReference type="GO" id="GO:0004754">
    <property type="term" value="F:saccharopine dehydrogenase (NAD+, L-lysine-forming) activity"/>
    <property type="evidence" value="ECO:0007669"/>
    <property type="project" value="UniProtKB-EC"/>
</dbReference>
<dbReference type="PIRSF" id="PIRSF018250">
    <property type="entry name" value="Saccharopine_DH_Lys"/>
    <property type="match status" value="1"/>
</dbReference>
<dbReference type="EC" id="1.5.1.7" evidence="4"/>